<keyword evidence="2" id="KW-1185">Reference proteome</keyword>
<protein>
    <submittedName>
        <fullName evidence="1">Uncharacterized protein</fullName>
    </submittedName>
</protein>
<reference evidence="2" key="1">
    <citation type="journal article" date="2019" name="Int. J. Syst. Evol. Microbiol.">
        <title>The Global Catalogue of Microorganisms (GCM) 10K type strain sequencing project: providing services to taxonomists for standard genome sequencing and annotation.</title>
        <authorList>
            <consortium name="The Broad Institute Genomics Platform"/>
            <consortium name="The Broad Institute Genome Sequencing Center for Infectious Disease"/>
            <person name="Wu L."/>
            <person name="Ma J."/>
        </authorList>
    </citation>
    <scope>NUCLEOTIDE SEQUENCE [LARGE SCALE GENOMIC DNA]</scope>
    <source>
        <strain evidence="2">CGMCC 4.7317</strain>
    </source>
</reference>
<evidence type="ECO:0000313" key="2">
    <source>
        <dbReference type="Proteomes" id="UP001596138"/>
    </source>
</evidence>
<name>A0ABW1T3X5_9ACTN</name>
<organism evidence="1 2">
    <name type="scientific">Longivirga aurantiaca</name>
    <dbReference type="NCBI Taxonomy" id="1837743"/>
    <lineage>
        <taxon>Bacteria</taxon>
        <taxon>Bacillati</taxon>
        <taxon>Actinomycetota</taxon>
        <taxon>Actinomycetes</taxon>
        <taxon>Sporichthyales</taxon>
        <taxon>Sporichthyaceae</taxon>
        <taxon>Longivirga</taxon>
    </lineage>
</organism>
<accession>A0ABW1T3X5</accession>
<evidence type="ECO:0000313" key="1">
    <source>
        <dbReference type="EMBL" id="MFC6238999.1"/>
    </source>
</evidence>
<gene>
    <name evidence="1" type="ORF">ACFQGU_14020</name>
</gene>
<dbReference type="Proteomes" id="UP001596138">
    <property type="component" value="Unassembled WGS sequence"/>
</dbReference>
<dbReference type="RefSeq" id="WP_386767685.1">
    <property type="nucleotide sequence ID" value="NZ_JBHSTI010000008.1"/>
</dbReference>
<comment type="caution">
    <text evidence="1">The sequence shown here is derived from an EMBL/GenBank/DDBJ whole genome shotgun (WGS) entry which is preliminary data.</text>
</comment>
<dbReference type="EMBL" id="JBHSTI010000008">
    <property type="protein sequence ID" value="MFC6238999.1"/>
    <property type="molecule type" value="Genomic_DNA"/>
</dbReference>
<sequence length="46" mass="4515">MSQATFVDPAVEFARLVAGARGLLAEASVLAGSGAVSEVQLAGLPS</sequence>
<proteinExistence type="predicted"/>